<proteinExistence type="predicted"/>
<organism evidence="1">
    <name type="scientific">Tanacetum cinerariifolium</name>
    <name type="common">Dalmatian daisy</name>
    <name type="synonym">Chrysanthemum cinerariifolium</name>
    <dbReference type="NCBI Taxonomy" id="118510"/>
    <lineage>
        <taxon>Eukaryota</taxon>
        <taxon>Viridiplantae</taxon>
        <taxon>Streptophyta</taxon>
        <taxon>Embryophyta</taxon>
        <taxon>Tracheophyta</taxon>
        <taxon>Spermatophyta</taxon>
        <taxon>Magnoliopsida</taxon>
        <taxon>eudicotyledons</taxon>
        <taxon>Gunneridae</taxon>
        <taxon>Pentapetalae</taxon>
        <taxon>asterids</taxon>
        <taxon>campanulids</taxon>
        <taxon>Asterales</taxon>
        <taxon>Asteraceae</taxon>
        <taxon>Asteroideae</taxon>
        <taxon>Anthemideae</taxon>
        <taxon>Anthemidinae</taxon>
        <taxon>Tanacetum</taxon>
    </lineage>
</organism>
<accession>A0A699L3N9</accession>
<evidence type="ECO:0000313" key="1">
    <source>
        <dbReference type="EMBL" id="GFB24768.1"/>
    </source>
</evidence>
<feature type="non-terminal residue" evidence="1">
    <location>
        <position position="132"/>
    </location>
</feature>
<comment type="caution">
    <text evidence="1">The sequence shown here is derived from an EMBL/GenBank/DDBJ whole genome shotgun (WGS) entry which is preliminary data.</text>
</comment>
<sequence length="132" mass="14960">MFSRREKKTLLGSNKLGVAAPAAPPSHAVDHDVAAVDDVFSDSYGLWCDESFSNLSSFAVHMSIKNMNGEITQITEALIAPLAKDALEKEKAIKYHEWLLQQEAQPRLTRTPIFRDRDDAERRLRADYFDDH</sequence>
<protein>
    <submittedName>
        <fullName evidence="1">Uncharacterized protein</fullName>
    </submittedName>
</protein>
<gene>
    <name evidence="1" type="ORF">Tci_696739</name>
</gene>
<name>A0A699L3N9_TANCI</name>
<dbReference type="EMBL" id="BKCJ010584632">
    <property type="protein sequence ID" value="GFB24768.1"/>
    <property type="molecule type" value="Genomic_DNA"/>
</dbReference>
<reference evidence="1" key="1">
    <citation type="journal article" date="2019" name="Sci. Rep.">
        <title>Draft genome of Tanacetum cinerariifolium, the natural source of mosquito coil.</title>
        <authorList>
            <person name="Yamashiro T."/>
            <person name="Shiraishi A."/>
            <person name="Satake H."/>
            <person name="Nakayama K."/>
        </authorList>
    </citation>
    <scope>NUCLEOTIDE SEQUENCE</scope>
</reference>
<dbReference type="AlphaFoldDB" id="A0A699L3N9"/>